<dbReference type="AlphaFoldDB" id="A0A1I7KTM2"/>
<sequence length="105" mass="11859">MRITLKDNTIRLHLGQPEIEKFMSEGKVVGTSQLGPSLVQSLRYSLLKDDEGDTVTATFIANNIKVFVPTELAEKWAQADQKTLEEQMPLDEGEFLHILIEKDSE</sequence>
<dbReference type="OrthoDB" id="7060517at2"/>
<name>A0A1I7KTM2_9BACT</name>
<dbReference type="Proteomes" id="UP000182491">
    <property type="component" value="Unassembled WGS sequence"/>
</dbReference>
<gene>
    <name evidence="1" type="ORF">SAMN04487941_4098</name>
</gene>
<proteinExistence type="predicted"/>
<dbReference type="STRING" id="388950.GCA_001611675_03201"/>
<accession>A0A1I7KTM2</accession>
<evidence type="ECO:0000313" key="1">
    <source>
        <dbReference type="EMBL" id="SFV00790.1"/>
    </source>
</evidence>
<dbReference type="EMBL" id="FPCA01000008">
    <property type="protein sequence ID" value="SFV00790.1"/>
    <property type="molecule type" value="Genomic_DNA"/>
</dbReference>
<evidence type="ECO:0000313" key="2">
    <source>
        <dbReference type="Proteomes" id="UP000182491"/>
    </source>
</evidence>
<protein>
    <submittedName>
        <fullName evidence="1">Uncharacterized protein</fullName>
    </submittedName>
</protein>
<organism evidence="1 2">
    <name type="scientific">Pontibacter akesuensis</name>
    <dbReference type="NCBI Taxonomy" id="388950"/>
    <lineage>
        <taxon>Bacteria</taxon>
        <taxon>Pseudomonadati</taxon>
        <taxon>Bacteroidota</taxon>
        <taxon>Cytophagia</taxon>
        <taxon>Cytophagales</taxon>
        <taxon>Hymenobacteraceae</taxon>
        <taxon>Pontibacter</taxon>
    </lineage>
</organism>
<dbReference type="RefSeq" id="WP_068839074.1">
    <property type="nucleotide sequence ID" value="NZ_BMXC01000007.1"/>
</dbReference>
<keyword evidence="2" id="KW-1185">Reference proteome</keyword>
<reference evidence="2" key="1">
    <citation type="submission" date="2016-10" db="EMBL/GenBank/DDBJ databases">
        <authorList>
            <person name="Varghese N."/>
        </authorList>
    </citation>
    <scope>NUCLEOTIDE SEQUENCE [LARGE SCALE GENOMIC DNA]</scope>
    <source>
        <strain evidence="2">DSM 18820</strain>
    </source>
</reference>
<dbReference type="Pfam" id="PF22668">
    <property type="entry name" value="DUF7009"/>
    <property type="match status" value="1"/>
</dbReference>
<dbReference type="InterPro" id="IPR053825">
    <property type="entry name" value="DUF7009"/>
</dbReference>